<reference evidence="1 2" key="1">
    <citation type="journal article" date="2024" name="IMA Fungus">
        <title>IMA Genome - F19 : A genome assembly and annotation guide to empower mycologists, including annotated draft genome sequences of Ceratocystis pirilliformis, Diaporthe australafricana, Fusarium ophioides, Paecilomyces lecythidis, and Sporothrix stenoceras.</title>
        <authorList>
            <person name="Aylward J."/>
            <person name="Wilson A.M."/>
            <person name="Visagie C.M."/>
            <person name="Spraker J."/>
            <person name="Barnes I."/>
            <person name="Buitendag C."/>
            <person name="Ceriani C."/>
            <person name="Del Mar Angel L."/>
            <person name="du Plessis D."/>
            <person name="Fuchs T."/>
            <person name="Gasser K."/>
            <person name="Kramer D."/>
            <person name="Li W."/>
            <person name="Munsamy K."/>
            <person name="Piso A."/>
            <person name="Price J.L."/>
            <person name="Sonnekus B."/>
            <person name="Thomas C."/>
            <person name="van der Nest A."/>
            <person name="van Dijk A."/>
            <person name="van Heerden A."/>
            <person name="van Vuuren N."/>
            <person name="Yilmaz N."/>
            <person name="Duong T.A."/>
            <person name="van der Merwe N.A."/>
            <person name="Wingfield M.J."/>
            <person name="Wingfield B.D."/>
        </authorList>
    </citation>
    <scope>NUCLEOTIDE SEQUENCE [LARGE SCALE GENOMIC DNA]</scope>
    <source>
        <strain evidence="1 2">CMW 18300</strain>
    </source>
</reference>
<organism evidence="1 2">
    <name type="scientific">Diaporthe australafricana</name>
    <dbReference type="NCBI Taxonomy" id="127596"/>
    <lineage>
        <taxon>Eukaryota</taxon>
        <taxon>Fungi</taxon>
        <taxon>Dikarya</taxon>
        <taxon>Ascomycota</taxon>
        <taxon>Pezizomycotina</taxon>
        <taxon>Sordariomycetes</taxon>
        <taxon>Sordariomycetidae</taxon>
        <taxon>Diaporthales</taxon>
        <taxon>Diaporthaceae</taxon>
        <taxon>Diaporthe</taxon>
    </lineage>
</organism>
<evidence type="ECO:0000313" key="2">
    <source>
        <dbReference type="Proteomes" id="UP001583177"/>
    </source>
</evidence>
<name>A0ABR3VVV5_9PEZI</name>
<comment type="caution">
    <text evidence="1">The sequence shown here is derived from an EMBL/GenBank/DDBJ whole genome shotgun (WGS) entry which is preliminary data.</text>
</comment>
<dbReference type="Proteomes" id="UP001583177">
    <property type="component" value="Unassembled WGS sequence"/>
</dbReference>
<keyword evidence="2" id="KW-1185">Reference proteome</keyword>
<dbReference type="EMBL" id="JAWRVE010000272">
    <property type="protein sequence ID" value="KAL1846314.1"/>
    <property type="molecule type" value="Genomic_DNA"/>
</dbReference>
<gene>
    <name evidence="1" type="ORF">Daus18300_014297</name>
</gene>
<protein>
    <submittedName>
        <fullName evidence="1">Uncharacterized protein</fullName>
    </submittedName>
</protein>
<proteinExistence type="predicted"/>
<evidence type="ECO:0000313" key="1">
    <source>
        <dbReference type="EMBL" id="KAL1846314.1"/>
    </source>
</evidence>
<accession>A0ABR3VVV5</accession>
<sequence>MSLTSLLLGQPIPREFIELGRLVLDPKYPNQDFCQPSLQSDVATQRFENFQETLERSRNTRLEVKLLSLLSLTPSAPRKSSTTITSRLCVVHQLREPNAYFSGACGEEGVRSWLEEGSRSPYSNVYLVCGFKTMTDADVALSRSDGADIDVCAGISASLLTAASGVPLPTLPDSGLDVSVGFSSANERSGTTGYTATGEHVYAVQYRKIKFSIFSSRKVEKAYLERGNRWKSYVDARSGDGVDDGIDVEVSEPIGLPDLMGEYESVELDDREKFLYRV</sequence>